<dbReference type="EMBL" id="VDMD01000006">
    <property type="protein sequence ID" value="TRM65015.1"/>
    <property type="molecule type" value="Genomic_DNA"/>
</dbReference>
<evidence type="ECO:0000313" key="4">
    <source>
        <dbReference type="Proteomes" id="UP000320762"/>
    </source>
</evidence>
<feature type="region of interest" description="Disordered" evidence="1">
    <location>
        <begin position="1"/>
        <end position="24"/>
    </location>
</feature>
<accession>A0A550CJM5</accession>
<evidence type="ECO:0000256" key="2">
    <source>
        <dbReference type="SAM" id="Phobius"/>
    </source>
</evidence>
<dbReference type="Proteomes" id="UP000320762">
    <property type="component" value="Unassembled WGS sequence"/>
</dbReference>
<dbReference type="OrthoDB" id="10267902at2759"/>
<name>A0A550CJM5_9AGAR</name>
<dbReference type="AlphaFoldDB" id="A0A550CJM5"/>
<feature type="transmembrane region" description="Helical" evidence="2">
    <location>
        <begin position="245"/>
        <end position="264"/>
    </location>
</feature>
<keyword evidence="4" id="KW-1185">Reference proteome</keyword>
<comment type="caution">
    <text evidence="3">The sequence shown here is derived from an EMBL/GenBank/DDBJ whole genome shotgun (WGS) entry which is preliminary data.</text>
</comment>
<feature type="transmembrane region" description="Helical" evidence="2">
    <location>
        <begin position="313"/>
        <end position="330"/>
    </location>
</feature>
<evidence type="ECO:0000256" key="1">
    <source>
        <dbReference type="SAM" id="MobiDB-lite"/>
    </source>
</evidence>
<feature type="transmembrane region" description="Helical" evidence="2">
    <location>
        <begin position="350"/>
        <end position="370"/>
    </location>
</feature>
<gene>
    <name evidence="3" type="ORF">BD626DRAFT_629079</name>
</gene>
<protein>
    <submittedName>
        <fullName evidence="3">Uncharacterized protein</fullName>
    </submittedName>
</protein>
<feature type="transmembrane region" description="Helical" evidence="2">
    <location>
        <begin position="174"/>
        <end position="194"/>
    </location>
</feature>
<sequence length="419" mass="46025">MSDYQPLDIVDEKLPPSQPKRSDEDKLKALEAVTRSKLVQAIRNSIRSNLEWSNIASYTAAVTPAYVAYTLATRGRSALGLPGLLESTIWLGFFPAWISSVWETDYRCAGLDLEELQQLSLQLGNDTSRQSLSHHWACGIMLGVAFIILKRPVLPPLVPATNTLDRWQNRLNRLFDIVVFVPLAGGSLGALVYYGKRSAAQLGIGQPVGAPVPPRVQHSKTRLGDKPLYEQIEWARDYLSIQLRYSTIFAFTSSLLALPIRALIELEDWSIMHKRWSVLMLKPYVRQAALCAGYGESVYLISSAVADLMLPHFAGLLIGAPAVHSALVAQHAPKATRFRSDPAYSLWSQYIGYGAVAGGSLIPPLVIKCTPASFKRDFMREGRFLYSTRNLMTLGGAGMALGGGLGSLAFIASYVNVKN</sequence>
<feature type="transmembrane region" description="Helical" evidence="2">
    <location>
        <begin position="391"/>
        <end position="415"/>
    </location>
</feature>
<keyword evidence="2" id="KW-0472">Membrane</keyword>
<feature type="transmembrane region" description="Helical" evidence="2">
    <location>
        <begin position="136"/>
        <end position="154"/>
    </location>
</feature>
<proteinExistence type="predicted"/>
<organism evidence="3 4">
    <name type="scientific">Schizophyllum amplum</name>
    <dbReference type="NCBI Taxonomy" id="97359"/>
    <lineage>
        <taxon>Eukaryota</taxon>
        <taxon>Fungi</taxon>
        <taxon>Dikarya</taxon>
        <taxon>Basidiomycota</taxon>
        <taxon>Agaricomycotina</taxon>
        <taxon>Agaricomycetes</taxon>
        <taxon>Agaricomycetidae</taxon>
        <taxon>Agaricales</taxon>
        <taxon>Schizophyllaceae</taxon>
        <taxon>Schizophyllum</taxon>
    </lineage>
</organism>
<feature type="compositionally biased region" description="Basic and acidic residues" evidence="1">
    <location>
        <begin position="10"/>
        <end position="24"/>
    </location>
</feature>
<reference evidence="3 4" key="1">
    <citation type="journal article" date="2019" name="New Phytol.">
        <title>Comparative genomics reveals unique wood-decay strategies and fruiting body development in the Schizophyllaceae.</title>
        <authorList>
            <person name="Almasi E."/>
            <person name="Sahu N."/>
            <person name="Krizsan K."/>
            <person name="Balint B."/>
            <person name="Kovacs G.M."/>
            <person name="Kiss B."/>
            <person name="Cseklye J."/>
            <person name="Drula E."/>
            <person name="Henrissat B."/>
            <person name="Nagy I."/>
            <person name="Chovatia M."/>
            <person name="Adam C."/>
            <person name="LaButti K."/>
            <person name="Lipzen A."/>
            <person name="Riley R."/>
            <person name="Grigoriev I.V."/>
            <person name="Nagy L.G."/>
        </authorList>
    </citation>
    <scope>NUCLEOTIDE SEQUENCE [LARGE SCALE GENOMIC DNA]</scope>
    <source>
        <strain evidence="3 4">NL-1724</strain>
    </source>
</reference>
<feature type="transmembrane region" description="Helical" evidence="2">
    <location>
        <begin position="284"/>
        <end position="301"/>
    </location>
</feature>
<evidence type="ECO:0000313" key="3">
    <source>
        <dbReference type="EMBL" id="TRM65015.1"/>
    </source>
</evidence>
<keyword evidence="2" id="KW-1133">Transmembrane helix</keyword>
<keyword evidence="2" id="KW-0812">Transmembrane</keyword>